<dbReference type="NCBIfam" id="TIGR01488">
    <property type="entry name" value="HAD-SF-IB"/>
    <property type="match status" value="1"/>
</dbReference>
<organism evidence="12 13">
    <name type="scientific">Candidatus Woesebacteria bacterium RBG_16_34_12</name>
    <dbReference type="NCBI Taxonomy" id="1802480"/>
    <lineage>
        <taxon>Bacteria</taxon>
        <taxon>Candidatus Woeseibacteriota</taxon>
    </lineage>
</organism>
<evidence type="ECO:0000256" key="6">
    <source>
        <dbReference type="ARBA" id="ARBA00022801"/>
    </source>
</evidence>
<dbReference type="GO" id="GO:0006564">
    <property type="term" value="P:L-serine biosynthetic process"/>
    <property type="evidence" value="ECO:0007669"/>
    <property type="project" value="UniProtKB-KW"/>
</dbReference>
<evidence type="ECO:0000259" key="11">
    <source>
        <dbReference type="PROSITE" id="PS50969"/>
    </source>
</evidence>
<dbReference type="EC" id="3.1.3.3" evidence="3"/>
<evidence type="ECO:0000256" key="3">
    <source>
        <dbReference type="ARBA" id="ARBA00012640"/>
    </source>
</evidence>
<dbReference type="InterPro" id="IPR050582">
    <property type="entry name" value="HAD-like_SerB"/>
</dbReference>
<comment type="caution">
    <text evidence="12">The sequence shown here is derived from an EMBL/GenBank/DDBJ whole genome shotgun (WGS) entry which is preliminary data.</text>
</comment>
<keyword evidence="7" id="KW-0460">Magnesium</keyword>
<keyword evidence="8" id="KW-0718">Serine biosynthesis</keyword>
<evidence type="ECO:0000313" key="13">
    <source>
        <dbReference type="Proteomes" id="UP000177053"/>
    </source>
</evidence>
<keyword evidence="4" id="KW-0028">Amino-acid biosynthesis</keyword>
<dbReference type="InterPro" id="IPR004274">
    <property type="entry name" value="FCP1_dom"/>
</dbReference>
<gene>
    <name evidence="12" type="ORF">A2Z22_01235</name>
</gene>
<evidence type="ECO:0000256" key="8">
    <source>
        <dbReference type="ARBA" id="ARBA00023299"/>
    </source>
</evidence>
<dbReference type="InterPro" id="IPR036412">
    <property type="entry name" value="HAD-like_sf"/>
</dbReference>
<dbReference type="EMBL" id="MGFS01000018">
    <property type="protein sequence ID" value="OGM11389.1"/>
    <property type="molecule type" value="Genomic_DNA"/>
</dbReference>
<evidence type="ECO:0000256" key="2">
    <source>
        <dbReference type="ARBA" id="ARBA00005135"/>
    </source>
</evidence>
<dbReference type="SUPFAM" id="SSF56784">
    <property type="entry name" value="HAD-like"/>
    <property type="match status" value="1"/>
</dbReference>
<accession>A0A1F7X9E6</accession>
<dbReference type="AlphaFoldDB" id="A0A1F7X9E6"/>
<evidence type="ECO:0000313" key="12">
    <source>
        <dbReference type="EMBL" id="OGM11389.1"/>
    </source>
</evidence>
<dbReference type="SFLD" id="SFLDS00003">
    <property type="entry name" value="Haloacid_Dehalogenase"/>
    <property type="match status" value="1"/>
</dbReference>
<reference evidence="12 13" key="1">
    <citation type="journal article" date="2016" name="Nat. Commun.">
        <title>Thousands of microbial genomes shed light on interconnected biogeochemical processes in an aquifer system.</title>
        <authorList>
            <person name="Anantharaman K."/>
            <person name="Brown C.T."/>
            <person name="Hug L.A."/>
            <person name="Sharon I."/>
            <person name="Castelle C.J."/>
            <person name="Probst A.J."/>
            <person name="Thomas B.C."/>
            <person name="Singh A."/>
            <person name="Wilkins M.J."/>
            <person name="Karaoz U."/>
            <person name="Brodie E.L."/>
            <person name="Williams K.H."/>
            <person name="Hubbard S.S."/>
            <person name="Banfield J.F."/>
        </authorList>
    </citation>
    <scope>NUCLEOTIDE SEQUENCE [LARGE SCALE GENOMIC DNA]</scope>
</reference>
<dbReference type="PANTHER" id="PTHR43344:SF2">
    <property type="entry name" value="PHOSPHOSERINE PHOSPHATASE"/>
    <property type="match status" value="1"/>
</dbReference>
<dbReference type="Proteomes" id="UP000177053">
    <property type="component" value="Unassembled WGS sequence"/>
</dbReference>
<comment type="pathway">
    <text evidence="2">Amino-acid biosynthesis; L-serine biosynthesis; L-serine from 3-phospho-D-glycerate: step 3/3.</text>
</comment>
<dbReference type="InterPro" id="IPR023214">
    <property type="entry name" value="HAD_sf"/>
</dbReference>
<evidence type="ECO:0000256" key="5">
    <source>
        <dbReference type="ARBA" id="ARBA00022723"/>
    </source>
</evidence>
<evidence type="ECO:0000256" key="4">
    <source>
        <dbReference type="ARBA" id="ARBA00022605"/>
    </source>
</evidence>
<dbReference type="GO" id="GO:0036424">
    <property type="term" value="F:L-phosphoserine phosphatase activity"/>
    <property type="evidence" value="ECO:0007669"/>
    <property type="project" value="TreeGrafter"/>
</dbReference>
<evidence type="ECO:0000256" key="7">
    <source>
        <dbReference type="ARBA" id="ARBA00022842"/>
    </source>
</evidence>
<dbReference type="PANTHER" id="PTHR43344">
    <property type="entry name" value="PHOSPHOSERINE PHOSPHATASE"/>
    <property type="match status" value="1"/>
</dbReference>
<dbReference type="PROSITE" id="PS50969">
    <property type="entry name" value="FCP1"/>
    <property type="match status" value="1"/>
</dbReference>
<dbReference type="Gene3D" id="3.40.50.1000">
    <property type="entry name" value="HAD superfamily/HAD-like"/>
    <property type="match status" value="1"/>
</dbReference>
<proteinExistence type="predicted"/>
<protein>
    <recommendedName>
        <fullName evidence="3">phosphoserine phosphatase</fullName>
        <ecNumber evidence="3">3.1.3.3</ecNumber>
    </recommendedName>
</protein>
<dbReference type="SFLD" id="SFLDG01129">
    <property type="entry name" value="C1.5:_HAD__Beta-PGM__Phosphata"/>
    <property type="match status" value="1"/>
</dbReference>
<feature type="domain" description="FCP1 homology" evidence="11">
    <location>
        <begin position="1"/>
        <end position="212"/>
    </location>
</feature>
<dbReference type="GO" id="GO:0005737">
    <property type="term" value="C:cytoplasm"/>
    <property type="evidence" value="ECO:0007669"/>
    <property type="project" value="TreeGrafter"/>
</dbReference>
<comment type="catalytic activity">
    <reaction evidence="9">
        <text>O-phospho-L-serine + H2O = L-serine + phosphate</text>
        <dbReference type="Rhea" id="RHEA:21208"/>
        <dbReference type="ChEBI" id="CHEBI:15377"/>
        <dbReference type="ChEBI" id="CHEBI:33384"/>
        <dbReference type="ChEBI" id="CHEBI:43474"/>
        <dbReference type="ChEBI" id="CHEBI:57524"/>
        <dbReference type="EC" id="3.1.3.3"/>
    </reaction>
</comment>
<evidence type="ECO:0000256" key="9">
    <source>
        <dbReference type="ARBA" id="ARBA00048138"/>
    </source>
</evidence>
<name>A0A1F7X9E6_9BACT</name>
<keyword evidence="5" id="KW-0479">Metal-binding</keyword>
<evidence type="ECO:0000256" key="1">
    <source>
        <dbReference type="ARBA" id="ARBA00001946"/>
    </source>
</evidence>
<dbReference type="Pfam" id="PF00702">
    <property type="entry name" value="Hydrolase"/>
    <property type="match status" value="1"/>
</dbReference>
<comment type="catalytic activity">
    <reaction evidence="10">
        <text>O-phospho-D-serine + H2O = D-serine + phosphate</text>
        <dbReference type="Rhea" id="RHEA:24873"/>
        <dbReference type="ChEBI" id="CHEBI:15377"/>
        <dbReference type="ChEBI" id="CHEBI:35247"/>
        <dbReference type="ChEBI" id="CHEBI:43474"/>
        <dbReference type="ChEBI" id="CHEBI:58680"/>
        <dbReference type="EC" id="3.1.3.3"/>
    </reaction>
</comment>
<sequence>MKKILCFDVDGTLVDGVSWLLLTKGLGCSQQEHLEIFNKAKNSEISFIEGERMLTRMYQKSGNATKTYITSLFSKTKPRPVSKKVISLLKKKGYKIYLISGAIDIYVEAIAKMLNVDGFFANSSLEFDENQVLSKIHYRDNQGEVKVEQLKKLTDKLRIDVSRDVVFIGDSENDIEAFRITGKGISVHSNNKKLKSVAWENIDSLEELLTIL</sequence>
<comment type="cofactor">
    <cofactor evidence="1">
        <name>Mg(2+)</name>
        <dbReference type="ChEBI" id="CHEBI:18420"/>
    </cofactor>
</comment>
<dbReference type="GO" id="GO:0000287">
    <property type="term" value="F:magnesium ion binding"/>
    <property type="evidence" value="ECO:0007669"/>
    <property type="project" value="TreeGrafter"/>
</dbReference>
<keyword evidence="6" id="KW-0378">Hydrolase</keyword>
<evidence type="ECO:0000256" key="10">
    <source>
        <dbReference type="ARBA" id="ARBA00048523"/>
    </source>
</evidence>